<sequence>MAYQEVHIADLQPGSYVVQVLQQTGDVIVKHAGWVRTPAAIEQLRRKGVQVVLTDPEKRLEEAKATPAAEPANTDDEHSTRALFNDEWPKAEKALVQTQKVQRQMLDAVRHNNMIDLTLVHEVSAGLADSIARNQDVLLCLNRIAEQSDSLLQHSISCAVYMAAFARHLNMPTHKVQSLITAALLHDIGKALNPDYLQAEDYMAIPASLNALQKTANLAGEISLWISQHCAHLDGSGSPKISAGQIEKGSRMLAIVNNYEKLTSPQHSKLGPLAASRLLLERTPHKLDVELLQLFIKCIGIYPPGSVVKLTSGKLALVLENSAKKPLLPKVKVFYHSVHQHHLPARILDLSRQQEEQIDSCVDLKKYGLDVRNYI</sequence>
<dbReference type="PANTHER" id="PTHR43155:SF2">
    <property type="entry name" value="CYCLIC DI-GMP PHOSPHODIESTERASE PA4108"/>
    <property type="match status" value="1"/>
</dbReference>
<evidence type="ECO:0000313" key="4">
    <source>
        <dbReference type="Proteomes" id="UP001501169"/>
    </source>
</evidence>
<gene>
    <name evidence="3" type="ORF">GCM10009098_33310</name>
</gene>
<dbReference type="Pfam" id="PF13487">
    <property type="entry name" value="HD_5"/>
    <property type="match status" value="1"/>
</dbReference>
<comment type="caution">
    <text evidence="3">The sequence shown here is derived from an EMBL/GenBank/DDBJ whole genome shotgun (WGS) entry which is preliminary data.</text>
</comment>
<dbReference type="CDD" id="cd00077">
    <property type="entry name" value="HDc"/>
    <property type="match status" value="1"/>
</dbReference>
<dbReference type="InterPro" id="IPR006675">
    <property type="entry name" value="HDIG_dom"/>
</dbReference>
<name>A0ABP3PBD2_9GAMM</name>
<proteinExistence type="predicted"/>
<dbReference type="PANTHER" id="PTHR43155">
    <property type="entry name" value="CYCLIC DI-GMP PHOSPHODIESTERASE PA4108-RELATED"/>
    <property type="match status" value="1"/>
</dbReference>
<dbReference type="Gene3D" id="1.10.3210.10">
    <property type="entry name" value="Hypothetical protein af1432"/>
    <property type="match status" value="1"/>
</dbReference>
<dbReference type="Pfam" id="PF11871">
    <property type="entry name" value="DUF3391"/>
    <property type="match status" value="1"/>
</dbReference>
<dbReference type="Proteomes" id="UP001501169">
    <property type="component" value="Unassembled WGS sequence"/>
</dbReference>
<evidence type="ECO:0000259" key="2">
    <source>
        <dbReference type="Pfam" id="PF11871"/>
    </source>
</evidence>
<accession>A0ABP3PBD2</accession>
<organism evidence="3 4">
    <name type="scientific">Rheinheimera aquimaris</name>
    <dbReference type="NCBI Taxonomy" id="412437"/>
    <lineage>
        <taxon>Bacteria</taxon>
        <taxon>Pseudomonadati</taxon>
        <taxon>Pseudomonadota</taxon>
        <taxon>Gammaproteobacteria</taxon>
        <taxon>Chromatiales</taxon>
        <taxon>Chromatiaceae</taxon>
        <taxon>Rheinheimera</taxon>
    </lineage>
</organism>
<dbReference type="SUPFAM" id="SSF109604">
    <property type="entry name" value="HD-domain/PDEase-like"/>
    <property type="match status" value="1"/>
</dbReference>
<feature type="domain" description="DUF3391" evidence="2">
    <location>
        <begin position="5"/>
        <end position="117"/>
    </location>
</feature>
<evidence type="ECO:0000313" key="3">
    <source>
        <dbReference type="EMBL" id="GAA0562502.1"/>
    </source>
</evidence>
<dbReference type="NCBIfam" id="TIGR00277">
    <property type="entry name" value="HDIG"/>
    <property type="match status" value="1"/>
</dbReference>
<dbReference type="EMBL" id="BAAAEO010000005">
    <property type="protein sequence ID" value="GAA0562502.1"/>
    <property type="molecule type" value="Genomic_DNA"/>
</dbReference>
<reference evidence="4" key="1">
    <citation type="journal article" date="2019" name="Int. J. Syst. Evol. Microbiol.">
        <title>The Global Catalogue of Microorganisms (GCM) 10K type strain sequencing project: providing services to taxonomists for standard genome sequencing and annotation.</title>
        <authorList>
            <consortium name="The Broad Institute Genomics Platform"/>
            <consortium name="The Broad Institute Genome Sequencing Center for Infectious Disease"/>
            <person name="Wu L."/>
            <person name="Ma J."/>
        </authorList>
    </citation>
    <scope>NUCLEOTIDE SEQUENCE [LARGE SCALE GENOMIC DNA]</scope>
    <source>
        <strain evidence="4">JCM 14331</strain>
    </source>
</reference>
<keyword evidence="4" id="KW-1185">Reference proteome</keyword>
<dbReference type="InterPro" id="IPR021812">
    <property type="entry name" value="DUF3391"/>
</dbReference>
<dbReference type="RefSeq" id="WP_226767796.1">
    <property type="nucleotide sequence ID" value="NZ_BAAAEO010000005.1"/>
</dbReference>
<evidence type="ECO:0000256" key="1">
    <source>
        <dbReference type="SAM" id="MobiDB-lite"/>
    </source>
</evidence>
<protein>
    <submittedName>
        <fullName evidence="3">HD-GYP domain-containing protein</fullName>
    </submittedName>
</protein>
<dbReference type="InterPro" id="IPR003607">
    <property type="entry name" value="HD/PDEase_dom"/>
</dbReference>
<feature type="region of interest" description="Disordered" evidence="1">
    <location>
        <begin position="60"/>
        <end position="79"/>
    </location>
</feature>